<organism evidence="2">
    <name type="scientific">Lotus japonicus</name>
    <name type="common">Lotus corniculatus var. japonicus</name>
    <dbReference type="NCBI Taxonomy" id="34305"/>
    <lineage>
        <taxon>Eukaryota</taxon>
        <taxon>Viridiplantae</taxon>
        <taxon>Streptophyta</taxon>
        <taxon>Embryophyta</taxon>
        <taxon>Tracheophyta</taxon>
        <taxon>Spermatophyta</taxon>
        <taxon>Magnoliopsida</taxon>
        <taxon>eudicotyledons</taxon>
        <taxon>Gunneridae</taxon>
        <taxon>Pentapetalae</taxon>
        <taxon>rosids</taxon>
        <taxon>fabids</taxon>
        <taxon>Fabales</taxon>
        <taxon>Fabaceae</taxon>
        <taxon>Papilionoideae</taxon>
        <taxon>50 kb inversion clade</taxon>
        <taxon>NPAAA clade</taxon>
        <taxon>Hologalegina</taxon>
        <taxon>robinioid clade</taxon>
        <taxon>Loteae</taxon>
        <taxon>Lotus</taxon>
    </lineage>
</organism>
<dbReference type="PANTHER" id="PTHR33731:SF2">
    <property type="entry name" value="ORGAN-SPECIFIC PROTEIN S2-LIKE"/>
    <property type="match status" value="1"/>
</dbReference>
<evidence type="ECO:0008006" key="3">
    <source>
        <dbReference type="Google" id="ProtNLM"/>
    </source>
</evidence>
<dbReference type="PANTHER" id="PTHR33731">
    <property type="entry name" value="PROTEIN, PUTATIVE-RELATED"/>
    <property type="match status" value="1"/>
</dbReference>
<reference evidence="2" key="1">
    <citation type="submission" date="2012-05" db="EMBL/GenBank/DDBJ databases">
        <authorList>
            <person name="Krishnakumar V."/>
            <person name="Cheung F."/>
            <person name="Xiao Y."/>
            <person name="Chan A."/>
            <person name="Moskal W.A."/>
            <person name="Town C.D."/>
        </authorList>
    </citation>
    <scope>NUCLEOTIDE SEQUENCE</scope>
</reference>
<feature type="signal peptide" evidence="1">
    <location>
        <begin position="1"/>
        <end position="22"/>
    </location>
</feature>
<dbReference type="Pfam" id="PF10950">
    <property type="entry name" value="Organ_specific"/>
    <property type="match status" value="1"/>
</dbReference>
<keyword evidence="1" id="KW-0732">Signal</keyword>
<feature type="chain" id="PRO_5003679891" description="Organ specific protein" evidence="1">
    <location>
        <begin position="23"/>
        <end position="176"/>
    </location>
</feature>
<accession>I3T4P8</accession>
<protein>
    <recommendedName>
        <fullName evidence="3">Organ specific protein</fullName>
    </recommendedName>
</protein>
<evidence type="ECO:0000313" key="2">
    <source>
        <dbReference type="EMBL" id="AFK47490.1"/>
    </source>
</evidence>
<name>I3T4P8_LOTJA</name>
<dbReference type="EMBL" id="BT147696">
    <property type="protein sequence ID" value="AFK47490.1"/>
    <property type="molecule type" value="mRNA"/>
</dbReference>
<dbReference type="InterPro" id="IPR024489">
    <property type="entry name" value="Organ_specific_prot"/>
</dbReference>
<dbReference type="AlphaFoldDB" id="I3T4P8"/>
<sequence length="176" mass="20631">MRSVLALLPLLFLFLFASTVESRKDQGEYWKMIMKDEEMPEGIQGLLQLKSEIKPGKNSEHKCDEEHVVTNNEYIIEKKVFTEELEPRSNISAYDDDHVDTKGNKKYMEDLEPRPNLSAYDDDHVDKKGNKKYLEDLEPRPNLSAYDDDHIDTKGDKKYMERIWNLGQTFQLITTK</sequence>
<proteinExistence type="evidence at transcript level"/>
<evidence type="ECO:0000256" key="1">
    <source>
        <dbReference type="SAM" id="SignalP"/>
    </source>
</evidence>